<gene>
    <name evidence="2" type="ORF">EVAR_36157_1</name>
</gene>
<proteinExistence type="predicted"/>
<accession>A0A4C1X5L8</accession>
<organism evidence="2 3">
    <name type="scientific">Eumeta variegata</name>
    <name type="common">Bagworm moth</name>
    <name type="synonym">Eumeta japonica</name>
    <dbReference type="NCBI Taxonomy" id="151549"/>
    <lineage>
        <taxon>Eukaryota</taxon>
        <taxon>Metazoa</taxon>
        <taxon>Ecdysozoa</taxon>
        <taxon>Arthropoda</taxon>
        <taxon>Hexapoda</taxon>
        <taxon>Insecta</taxon>
        <taxon>Pterygota</taxon>
        <taxon>Neoptera</taxon>
        <taxon>Endopterygota</taxon>
        <taxon>Lepidoptera</taxon>
        <taxon>Glossata</taxon>
        <taxon>Ditrysia</taxon>
        <taxon>Tineoidea</taxon>
        <taxon>Psychidae</taxon>
        <taxon>Oiketicinae</taxon>
        <taxon>Eumeta</taxon>
    </lineage>
</organism>
<name>A0A4C1X5L8_EUMVA</name>
<keyword evidence="3" id="KW-1185">Reference proteome</keyword>
<comment type="caution">
    <text evidence="2">The sequence shown here is derived from an EMBL/GenBank/DDBJ whole genome shotgun (WGS) entry which is preliminary data.</text>
</comment>
<evidence type="ECO:0000256" key="1">
    <source>
        <dbReference type="SAM" id="MobiDB-lite"/>
    </source>
</evidence>
<evidence type="ECO:0000313" key="2">
    <source>
        <dbReference type="EMBL" id="GBP57505.1"/>
    </source>
</evidence>
<dbReference type="Proteomes" id="UP000299102">
    <property type="component" value="Unassembled WGS sequence"/>
</dbReference>
<dbReference type="EMBL" id="BGZK01000717">
    <property type="protein sequence ID" value="GBP57505.1"/>
    <property type="molecule type" value="Genomic_DNA"/>
</dbReference>
<dbReference type="AlphaFoldDB" id="A0A4C1X5L8"/>
<feature type="region of interest" description="Disordered" evidence="1">
    <location>
        <begin position="120"/>
        <end position="199"/>
    </location>
</feature>
<sequence>MRNFPDIQLGLNLVYFRIIGDNSVISYREAGLMMKLEGSEDRRRKLLRASLNLACHQSKRKKTPKSNLNYNFYEAEVRLNLNQAVEQRVVKIRLRRRRAPRFRAVDKWVIKSTVIEPRPFRSVSRPRPRARPPPESIRRARELHCPPAHKSAPNHRRPTAPGSKGAHDDRAAIIDVVPAPTHPSPPSVSPLTRPGAAARRDVRRAGLVLRLGKFWADTGHSRRPPPLGRAQRTF</sequence>
<evidence type="ECO:0000313" key="3">
    <source>
        <dbReference type="Proteomes" id="UP000299102"/>
    </source>
</evidence>
<reference evidence="2 3" key="1">
    <citation type="journal article" date="2019" name="Commun. Biol.">
        <title>The bagworm genome reveals a unique fibroin gene that provides high tensile strength.</title>
        <authorList>
            <person name="Kono N."/>
            <person name="Nakamura H."/>
            <person name="Ohtoshi R."/>
            <person name="Tomita M."/>
            <person name="Numata K."/>
            <person name="Arakawa K."/>
        </authorList>
    </citation>
    <scope>NUCLEOTIDE SEQUENCE [LARGE SCALE GENOMIC DNA]</scope>
</reference>
<protein>
    <submittedName>
        <fullName evidence="2">Uncharacterized protein</fullName>
    </submittedName>
</protein>